<feature type="region of interest" description="Disordered" evidence="8">
    <location>
        <begin position="1"/>
        <end position="39"/>
    </location>
</feature>
<comment type="similarity">
    <text evidence="7">Belongs to the binding-protein-dependent transport system permease family.</text>
</comment>
<name>A0ABP5JAF3_9ACTN</name>
<evidence type="ECO:0000313" key="11">
    <source>
        <dbReference type="Proteomes" id="UP001500897"/>
    </source>
</evidence>
<dbReference type="InterPro" id="IPR000515">
    <property type="entry name" value="MetI-like"/>
</dbReference>
<evidence type="ECO:0000256" key="8">
    <source>
        <dbReference type="SAM" id="MobiDB-lite"/>
    </source>
</evidence>
<dbReference type="CDD" id="cd06261">
    <property type="entry name" value="TM_PBP2"/>
    <property type="match status" value="1"/>
</dbReference>
<keyword evidence="3" id="KW-1003">Cell membrane</keyword>
<keyword evidence="11" id="KW-1185">Reference proteome</keyword>
<feature type="compositionally biased region" description="Low complexity" evidence="8">
    <location>
        <begin position="12"/>
        <end position="31"/>
    </location>
</feature>
<evidence type="ECO:0000256" key="6">
    <source>
        <dbReference type="ARBA" id="ARBA00023136"/>
    </source>
</evidence>
<feature type="transmembrane region" description="Helical" evidence="7">
    <location>
        <begin position="112"/>
        <end position="136"/>
    </location>
</feature>
<dbReference type="SUPFAM" id="SSF161098">
    <property type="entry name" value="MetI-like"/>
    <property type="match status" value="1"/>
</dbReference>
<dbReference type="RefSeq" id="WP_344556512.1">
    <property type="nucleotide sequence ID" value="NZ_BAAANS010000049.1"/>
</dbReference>
<comment type="caution">
    <text evidence="10">The sequence shown here is derived from an EMBL/GenBank/DDBJ whole genome shotgun (WGS) entry which is preliminary data.</text>
</comment>
<dbReference type="PROSITE" id="PS50928">
    <property type="entry name" value="ABC_TM1"/>
    <property type="match status" value="1"/>
</dbReference>
<accession>A0ABP5JAF3</accession>
<evidence type="ECO:0000259" key="9">
    <source>
        <dbReference type="PROSITE" id="PS50928"/>
    </source>
</evidence>
<dbReference type="EMBL" id="BAAANS010000049">
    <property type="protein sequence ID" value="GAA2114799.1"/>
    <property type="molecule type" value="Genomic_DNA"/>
</dbReference>
<evidence type="ECO:0000313" key="10">
    <source>
        <dbReference type="EMBL" id="GAA2114799.1"/>
    </source>
</evidence>
<evidence type="ECO:0000256" key="3">
    <source>
        <dbReference type="ARBA" id="ARBA00022475"/>
    </source>
</evidence>
<feature type="transmembrane region" description="Helical" evidence="7">
    <location>
        <begin position="44"/>
        <end position="68"/>
    </location>
</feature>
<dbReference type="Gene3D" id="1.10.3720.10">
    <property type="entry name" value="MetI-like"/>
    <property type="match status" value="1"/>
</dbReference>
<evidence type="ECO:0000256" key="2">
    <source>
        <dbReference type="ARBA" id="ARBA00022448"/>
    </source>
</evidence>
<proteinExistence type="inferred from homology"/>
<evidence type="ECO:0000256" key="1">
    <source>
        <dbReference type="ARBA" id="ARBA00004651"/>
    </source>
</evidence>
<evidence type="ECO:0000256" key="7">
    <source>
        <dbReference type="RuleBase" id="RU363032"/>
    </source>
</evidence>
<comment type="subcellular location">
    <subcellularLocation>
        <location evidence="1 7">Cell membrane</location>
        <topology evidence="1 7">Multi-pass membrane protein</topology>
    </subcellularLocation>
</comment>
<dbReference type="PANTHER" id="PTHR43744">
    <property type="entry name" value="ABC TRANSPORTER PERMEASE PROTEIN MG189-RELATED-RELATED"/>
    <property type="match status" value="1"/>
</dbReference>
<feature type="transmembrane region" description="Helical" evidence="7">
    <location>
        <begin position="176"/>
        <end position="197"/>
    </location>
</feature>
<evidence type="ECO:0000256" key="4">
    <source>
        <dbReference type="ARBA" id="ARBA00022692"/>
    </source>
</evidence>
<keyword evidence="4 7" id="KW-0812">Transmembrane</keyword>
<feature type="transmembrane region" description="Helical" evidence="7">
    <location>
        <begin position="143"/>
        <end position="164"/>
    </location>
</feature>
<keyword evidence="6 7" id="KW-0472">Membrane</keyword>
<feature type="transmembrane region" description="Helical" evidence="7">
    <location>
        <begin position="277"/>
        <end position="296"/>
    </location>
</feature>
<gene>
    <name evidence="10" type="ORF">GCM10009759_59350</name>
</gene>
<feature type="domain" description="ABC transmembrane type-1" evidence="9">
    <location>
        <begin position="108"/>
        <end position="297"/>
    </location>
</feature>
<sequence length="311" mass="33476">MTTARTEPGTDPGASAAPAPGASGAPAAPVRTARRPRRSARGRLGTAAVHLLLLAAVLTVLFPVYYVFAGALMRPDEIAAYPPALVPHSLTGRNFSGAVHAVPLVRQYANSVLVAGLITAAQLLTSVLAAYAFVFLPLRARRVVFGAFLATLMVPWESVVIPNYLTLSGWGLGNTYFGLVLPFLASAFGTFLLRQSFRQFPAELRDAARIDGAGHWRFLWRILVPLNRPVLAALGVYVFLSAWNQYFWPLIITRTAEMQTLQIGLSTLRDSEMADPGLILAGVVLSLLPTLALVLFGQRFVVRGLTTGAVR</sequence>
<dbReference type="InterPro" id="IPR035906">
    <property type="entry name" value="MetI-like_sf"/>
</dbReference>
<reference evidence="11" key="1">
    <citation type="journal article" date="2019" name="Int. J. Syst. Evol. Microbiol.">
        <title>The Global Catalogue of Microorganisms (GCM) 10K type strain sequencing project: providing services to taxonomists for standard genome sequencing and annotation.</title>
        <authorList>
            <consortium name="The Broad Institute Genomics Platform"/>
            <consortium name="The Broad Institute Genome Sequencing Center for Infectious Disease"/>
            <person name="Wu L."/>
            <person name="Ma J."/>
        </authorList>
    </citation>
    <scope>NUCLEOTIDE SEQUENCE [LARGE SCALE GENOMIC DNA]</scope>
    <source>
        <strain evidence="11">JCM 14559</strain>
    </source>
</reference>
<evidence type="ECO:0000256" key="5">
    <source>
        <dbReference type="ARBA" id="ARBA00022989"/>
    </source>
</evidence>
<dbReference type="Proteomes" id="UP001500897">
    <property type="component" value="Unassembled WGS sequence"/>
</dbReference>
<protein>
    <submittedName>
        <fullName evidence="10">Carbohydrate ABC transporter permease</fullName>
    </submittedName>
</protein>
<feature type="transmembrane region" description="Helical" evidence="7">
    <location>
        <begin position="218"/>
        <end position="240"/>
    </location>
</feature>
<dbReference type="PANTHER" id="PTHR43744:SF8">
    <property type="entry name" value="SN-GLYCEROL-3-PHOSPHATE TRANSPORT SYSTEM PERMEASE PROTEIN UGPE"/>
    <property type="match status" value="1"/>
</dbReference>
<keyword evidence="5 7" id="KW-1133">Transmembrane helix</keyword>
<dbReference type="Pfam" id="PF00528">
    <property type="entry name" value="BPD_transp_1"/>
    <property type="match status" value="1"/>
</dbReference>
<keyword evidence="2 7" id="KW-0813">Transport</keyword>
<organism evidence="10 11">
    <name type="scientific">Kitasatospora saccharophila</name>
    <dbReference type="NCBI Taxonomy" id="407973"/>
    <lineage>
        <taxon>Bacteria</taxon>
        <taxon>Bacillati</taxon>
        <taxon>Actinomycetota</taxon>
        <taxon>Actinomycetes</taxon>
        <taxon>Kitasatosporales</taxon>
        <taxon>Streptomycetaceae</taxon>
        <taxon>Kitasatospora</taxon>
    </lineage>
</organism>